<reference evidence="3" key="1">
    <citation type="submission" date="2021-01" db="EMBL/GenBank/DDBJ databases">
        <authorList>
            <person name="Corre E."/>
            <person name="Pelletier E."/>
            <person name="Niang G."/>
            <person name="Scheremetjew M."/>
            <person name="Finn R."/>
            <person name="Kale V."/>
            <person name="Holt S."/>
            <person name="Cochrane G."/>
            <person name="Meng A."/>
            <person name="Brown T."/>
            <person name="Cohen L."/>
        </authorList>
    </citation>
    <scope>NUCLEOTIDE SEQUENCE</scope>
    <source>
        <strain evidence="3">PLY429</strain>
    </source>
</reference>
<evidence type="ECO:0000256" key="2">
    <source>
        <dbReference type="SAM" id="Phobius"/>
    </source>
</evidence>
<dbReference type="AlphaFoldDB" id="A0A7S1SNK3"/>
<evidence type="ECO:0000256" key="1">
    <source>
        <dbReference type="SAM" id="MobiDB-lite"/>
    </source>
</evidence>
<sequence>MLLAAGRCGGAVRTINGLFGRRQFIRPHRPHVAVGRNGVIGARPSSPARSAIPLATLEDRDIAGAGDGIPRADGITEAQYAEYDANYQRWLETTRRDGAEAYEALKTKLLKRTQRGGTFLTLYIFLVVNSVAALCCMLGVGGSYLYLWLLIKDVDARDVEDGGSTRVLDAEEVESRVGRFVSKAFAGYMEALNPRLLVPAALAAAAWLYNQNAEPEVQLGLLEEGCLILGFASYKLALGSEIWESLKPKAKTAEEIARESRPMLPQLEDVEDVRPDLKDERF</sequence>
<keyword evidence="2" id="KW-1133">Transmembrane helix</keyword>
<accession>A0A7S1SNK3</accession>
<keyword evidence="2" id="KW-0812">Transmembrane</keyword>
<evidence type="ECO:0000313" key="3">
    <source>
        <dbReference type="EMBL" id="CAD9203531.1"/>
    </source>
</evidence>
<protein>
    <submittedName>
        <fullName evidence="3">Uncharacterized protein</fullName>
    </submittedName>
</protein>
<feature type="region of interest" description="Disordered" evidence="1">
    <location>
        <begin position="257"/>
        <end position="282"/>
    </location>
</feature>
<gene>
    <name evidence="3" type="ORF">TCHU04912_LOCUS5766</name>
</gene>
<organism evidence="3">
    <name type="scientific">Tetraselmis chuii</name>
    <dbReference type="NCBI Taxonomy" id="63592"/>
    <lineage>
        <taxon>Eukaryota</taxon>
        <taxon>Viridiplantae</taxon>
        <taxon>Chlorophyta</taxon>
        <taxon>core chlorophytes</taxon>
        <taxon>Chlorodendrophyceae</taxon>
        <taxon>Chlorodendrales</taxon>
        <taxon>Chlorodendraceae</taxon>
        <taxon>Tetraselmis</taxon>
    </lineage>
</organism>
<name>A0A7S1SNK3_9CHLO</name>
<feature type="compositionally biased region" description="Basic and acidic residues" evidence="1">
    <location>
        <begin position="272"/>
        <end position="282"/>
    </location>
</feature>
<dbReference type="PANTHER" id="PTHR34118:SF6">
    <property type="entry name" value="PROTEIN CONSERVED ONLY IN THE GREEN LINEAGE 160, CHLOROPLASTIC"/>
    <property type="match status" value="1"/>
</dbReference>
<dbReference type="PANTHER" id="PTHR34118">
    <property type="entry name" value="NF-KAPPA-B INHIBITOR-LIKE PROTEIN-RELATED"/>
    <property type="match status" value="1"/>
</dbReference>
<proteinExistence type="predicted"/>
<dbReference type="EMBL" id="HBGG01011341">
    <property type="protein sequence ID" value="CAD9203531.1"/>
    <property type="molecule type" value="Transcribed_RNA"/>
</dbReference>
<keyword evidence="2" id="KW-0472">Membrane</keyword>
<feature type="transmembrane region" description="Helical" evidence="2">
    <location>
        <begin position="120"/>
        <end position="149"/>
    </location>
</feature>